<dbReference type="EMBL" id="JACBAZ010000007">
    <property type="protein sequence ID" value="NWK56986.1"/>
    <property type="molecule type" value="Genomic_DNA"/>
</dbReference>
<gene>
    <name evidence="2" type="ORF">HW115_15290</name>
</gene>
<accession>A0A851GI04</accession>
<organism evidence="2 3">
    <name type="scientific">Oceaniferula marina</name>
    <dbReference type="NCBI Taxonomy" id="2748318"/>
    <lineage>
        <taxon>Bacteria</taxon>
        <taxon>Pseudomonadati</taxon>
        <taxon>Verrucomicrobiota</taxon>
        <taxon>Verrucomicrobiia</taxon>
        <taxon>Verrucomicrobiales</taxon>
        <taxon>Verrucomicrobiaceae</taxon>
        <taxon>Oceaniferula</taxon>
    </lineage>
</organism>
<evidence type="ECO:0008006" key="4">
    <source>
        <dbReference type="Google" id="ProtNLM"/>
    </source>
</evidence>
<dbReference type="InterPro" id="IPR018013">
    <property type="entry name" value="Channel_Tsx-like"/>
</dbReference>
<comment type="caution">
    <text evidence="2">The sequence shown here is derived from an EMBL/GenBank/DDBJ whole genome shotgun (WGS) entry which is preliminary data.</text>
</comment>
<protein>
    <recommendedName>
        <fullName evidence="4">Nucleoside-specific outer membrane channel protein Tsx</fullName>
    </recommendedName>
</protein>
<comment type="similarity">
    <text evidence="1">Belongs to the nucleoside-specific channel-forming outer membrane porin (Tsx) (TC 1.B.10) family.</text>
</comment>
<sequence>MASPLCFAGDAAPEMKAEASADSSLIQWQDFSLSYLYGDNFKVDPEEQHTLTFEYVAGLSFGDVFTFLDLTYFPGSDESDGLYGEVTPRFSYNKIFGDDLSVGPVSDFLLATSLEYGSGPVETFLAGPAIDLDIPGFDFFQLNLFYRAGLNSDNISDGWQLTPTWSVTVPVGSSEIVFDGFIDWVFATDDSNYEQNLHFNPQLKYNLGKAIMGEDAKLFVGVEYSYWSNKYGIKDSSDFRTDDSVVSFLLKYHF</sequence>
<dbReference type="AlphaFoldDB" id="A0A851GI04"/>
<dbReference type="Gene3D" id="2.40.230.20">
    <property type="entry name" value="Nucleoside-specific channel-forming protein, Tsx-like"/>
    <property type="match status" value="1"/>
</dbReference>
<dbReference type="Pfam" id="PF03502">
    <property type="entry name" value="Channel_Tsx"/>
    <property type="match status" value="1"/>
</dbReference>
<name>A0A851GI04_9BACT</name>
<dbReference type="GO" id="GO:0009279">
    <property type="term" value="C:cell outer membrane"/>
    <property type="evidence" value="ECO:0007669"/>
    <property type="project" value="InterPro"/>
</dbReference>
<proteinExistence type="inferred from homology"/>
<dbReference type="InterPro" id="IPR036777">
    <property type="entry name" value="Channel_Tsx-like_sf"/>
</dbReference>
<evidence type="ECO:0000313" key="2">
    <source>
        <dbReference type="EMBL" id="NWK56986.1"/>
    </source>
</evidence>
<evidence type="ECO:0000256" key="1">
    <source>
        <dbReference type="ARBA" id="ARBA00008728"/>
    </source>
</evidence>
<dbReference type="SUPFAM" id="SSF111364">
    <property type="entry name" value="Tsx-like channel"/>
    <property type="match status" value="1"/>
</dbReference>
<dbReference type="Proteomes" id="UP000557872">
    <property type="component" value="Unassembled WGS sequence"/>
</dbReference>
<keyword evidence="3" id="KW-1185">Reference proteome</keyword>
<evidence type="ECO:0000313" key="3">
    <source>
        <dbReference type="Proteomes" id="UP000557872"/>
    </source>
</evidence>
<reference evidence="2 3" key="1">
    <citation type="submission" date="2020-07" db="EMBL/GenBank/DDBJ databases">
        <title>Roseicoccus Jingziensis gen. nov., sp. nov., isolated from coastal seawater.</title>
        <authorList>
            <person name="Feng X."/>
        </authorList>
    </citation>
    <scope>NUCLEOTIDE SEQUENCE [LARGE SCALE GENOMIC DNA]</scope>
    <source>
        <strain evidence="2 3">N1E253</strain>
    </source>
</reference>